<evidence type="ECO:0000256" key="2">
    <source>
        <dbReference type="SAM" id="SignalP"/>
    </source>
</evidence>
<dbReference type="EMBL" id="WAEM01000002">
    <property type="protein sequence ID" value="KAB1156516.1"/>
    <property type="molecule type" value="Genomic_DNA"/>
</dbReference>
<gene>
    <name evidence="5" type="ORF">F6464_03935</name>
</gene>
<dbReference type="InterPro" id="IPR032267">
    <property type="entry name" value="DUF4832"/>
</dbReference>
<comment type="caution">
    <text evidence="5">The sequence shown here is derived from an EMBL/GenBank/DDBJ whole genome shotgun (WGS) entry which is preliminary data.</text>
</comment>
<accession>A0A7J5AFZ7</accession>
<dbReference type="Pfam" id="PF16173">
    <property type="entry name" value="DUF4874"/>
    <property type="match status" value="1"/>
</dbReference>
<feature type="domain" description="DUF4874" evidence="4">
    <location>
        <begin position="30"/>
        <end position="196"/>
    </location>
</feature>
<dbReference type="Pfam" id="PF16116">
    <property type="entry name" value="DUF4832"/>
    <property type="match status" value="1"/>
</dbReference>
<proteinExistence type="predicted"/>
<keyword evidence="1 2" id="KW-0732">Signal</keyword>
<dbReference type="InterPro" id="IPR026444">
    <property type="entry name" value="Secre_tail"/>
</dbReference>
<dbReference type="AlphaFoldDB" id="A0A7J5AFZ7"/>
<evidence type="ECO:0000259" key="3">
    <source>
        <dbReference type="Pfam" id="PF16116"/>
    </source>
</evidence>
<dbReference type="Proteomes" id="UP000490922">
    <property type="component" value="Unassembled WGS sequence"/>
</dbReference>
<evidence type="ECO:0000313" key="5">
    <source>
        <dbReference type="EMBL" id="KAB1156516.1"/>
    </source>
</evidence>
<feature type="chain" id="PRO_5029728653" evidence="2">
    <location>
        <begin position="19"/>
        <end position="529"/>
    </location>
</feature>
<feature type="signal peptide" evidence="2">
    <location>
        <begin position="1"/>
        <end position="18"/>
    </location>
</feature>
<protein>
    <submittedName>
        <fullName evidence="5">DUF4832 domain-containing protein</fullName>
    </submittedName>
</protein>
<feature type="domain" description="DUF4832" evidence="3">
    <location>
        <begin position="220"/>
        <end position="412"/>
    </location>
</feature>
<dbReference type="NCBIfam" id="TIGR04183">
    <property type="entry name" value="Por_Secre_tail"/>
    <property type="match status" value="1"/>
</dbReference>
<evidence type="ECO:0000256" key="1">
    <source>
        <dbReference type="ARBA" id="ARBA00022729"/>
    </source>
</evidence>
<organism evidence="5 6">
    <name type="scientific">Flavobacterium luteum</name>
    <dbReference type="NCBI Taxonomy" id="2026654"/>
    <lineage>
        <taxon>Bacteria</taxon>
        <taxon>Pseudomonadati</taxon>
        <taxon>Bacteroidota</taxon>
        <taxon>Flavobacteriia</taxon>
        <taxon>Flavobacteriales</taxon>
        <taxon>Flavobacteriaceae</taxon>
        <taxon>Flavobacterium</taxon>
    </lineage>
</organism>
<dbReference type="InterPro" id="IPR032379">
    <property type="entry name" value="DUF4874"/>
</dbReference>
<dbReference type="OrthoDB" id="9760654at2"/>
<dbReference type="RefSeq" id="WP_151106512.1">
    <property type="nucleotide sequence ID" value="NZ_WAEM01000002.1"/>
</dbReference>
<reference evidence="5 6" key="1">
    <citation type="submission" date="2019-09" db="EMBL/GenBank/DDBJ databases">
        <title>Flavobacterium sp. nov., isolated from glacier ice.</title>
        <authorList>
            <person name="Liu Q."/>
        </authorList>
    </citation>
    <scope>NUCLEOTIDE SEQUENCE [LARGE SCALE GENOMIC DNA]</scope>
    <source>
        <strain evidence="5 6">NBRC 112527</strain>
    </source>
</reference>
<evidence type="ECO:0000313" key="6">
    <source>
        <dbReference type="Proteomes" id="UP000490922"/>
    </source>
</evidence>
<name>A0A7J5AFZ7_9FLAO</name>
<evidence type="ECO:0000259" key="4">
    <source>
        <dbReference type="Pfam" id="PF16173"/>
    </source>
</evidence>
<sequence>MKKLVLMLLTTVAMQSQTQNYTSSSEVFTNPERGWYKYSKAQSTTTFSFLSQSSLTSSRVNEKITLILRIYDLGAFKNTPISQTFLDNILKDFSTLRLSGVKAIVRFRYTEVDAIDATKAQIISHIEQLKTITVPNQDVISNIEAGFIGQYGEWYYTTNFGNNGVMSTQNLADRKEIGLKILELAPERMVSFRTPSFQNLIGGTTPITTAEAYNGSARSRIALHNDAFLSSSSDVGTFKNTSVEYPYLESQSKYTLCGGESNQLNSTYQNCTNAVSMMNKFHYNYLNIGYYGATLDLWKTSGCYDEVQRRLGYRFELLNSTITNNNLTINLQNVGFGNIFNQRKAFIVLRNTSTKVEYSFPINSDVRLWQSGTQTQITQSLDLDIPIGTYSLFLNLPDPKIANPLFSIQFANIGVWDAAKGYNNLNQTYTKSTSTVVITPDPIVITEPIVVEPVVTPTPVVVAPVVIAVINNSTITVSNLPTPTFTIQVYNLSGRVRSRSTDISYLKSGYYIVKVYSGGIIYTQKIYKV</sequence>
<keyword evidence="6" id="KW-1185">Reference proteome</keyword>